<dbReference type="PANTHER" id="PTHR39186">
    <property type="entry name" value="DUF2071 FAMILY PROTEIN"/>
    <property type="match status" value="1"/>
</dbReference>
<evidence type="ECO:0008006" key="3">
    <source>
        <dbReference type="Google" id="ProtNLM"/>
    </source>
</evidence>
<name>A0ABQ2D1H6_9DEIO</name>
<gene>
    <name evidence="1" type="primary">yqjF</name>
    <name evidence="1" type="ORF">GCM10008938_27830</name>
</gene>
<dbReference type="RefSeq" id="WP_189003309.1">
    <property type="nucleotide sequence ID" value="NZ_BMOD01000010.1"/>
</dbReference>
<evidence type="ECO:0000313" key="2">
    <source>
        <dbReference type="Proteomes" id="UP000632222"/>
    </source>
</evidence>
<reference evidence="2" key="1">
    <citation type="journal article" date="2019" name="Int. J. Syst. Evol. Microbiol.">
        <title>The Global Catalogue of Microorganisms (GCM) 10K type strain sequencing project: providing services to taxonomists for standard genome sequencing and annotation.</title>
        <authorList>
            <consortium name="The Broad Institute Genomics Platform"/>
            <consortium name="The Broad Institute Genome Sequencing Center for Infectious Disease"/>
            <person name="Wu L."/>
            <person name="Ma J."/>
        </authorList>
    </citation>
    <scope>NUCLEOTIDE SEQUENCE [LARGE SCALE GENOMIC DNA]</scope>
    <source>
        <strain evidence="2">JCM 14370</strain>
    </source>
</reference>
<dbReference type="Proteomes" id="UP000632222">
    <property type="component" value="Unassembled WGS sequence"/>
</dbReference>
<organism evidence="1 2">
    <name type="scientific">Deinococcus roseus</name>
    <dbReference type="NCBI Taxonomy" id="392414"/>
    <lineage>
        <taxon>Bacteria</taxon>
        <taxon>Thermotogati</taxon>
        <taxon>Deinococcota</taxon>
        <taxon>Deinococci</taxon>
        <taxon>Deinococcales</taxon>
        <taxon>Deinococcaceae</taxon>
        <taxon>Deinococcus</taxon>
    </lineage>
</organism>
<proteinExistence type="predicted"/>
<dbReference type="Pfam" id="PF09844">
    <property type="entry name" value="DUF2071"/>
    <property type="match status" value="1"/>
</dbReference>
<protein>
    <recommendedName>
        <fullName evidence="3">DUF2071 domain-containing protein</fullName>
    </recommendedName>
</protein>
<dbReference type="InterPro" id="IPR018644">
    <property type="entry name" value="DUF2071"/>
</dbReference>
<dbReference type="EMBL" id="BMOD01000010">
    <property type="protein sequence ID" value="GGJ40206.1"/>
    <property type="molecule type" value="Genomic_DNA"/>
</dbReference>
<keyword evidence="2" id="KW-1185">Reference proteome</keyword>
<dbReference type="SUPFAM" id="SSF160104">
    <property type="entry name" value="Acetoacetate decarboxylase-like"/>
    <property type="match status" value="1"/>
</dbReference>
<accession>A0ABQ2D1H6</accession>
<evidence type="ECO:0000313" key="1">
    <source>
        <dbReference type="EMBL" id="GGJ40206.1"/>
    </source>
</evidence>
<comment type="caution">
    <text evidence="1">The sequence shown here is derived from an EMBL/GenBank/DDBJ whole genome shotgun (WGS) entry which is preliminary data.</text>
</comment>
<sequence>MDFLNDTAHRPWPLPNRPWLLYMEWGNLLFLHYPVHPDVLLPHIPAGLTLETYNGFAWLSVVPFKMQNTHPRGLFPIPTASHFLELNLRTYVTAKNRPGVFFFSLDAQSPLAVRGARMGFHLPYFDARMRWEIQKGSTRYLSHRTHKGATPGSFEAHYRPLFPLPPVARGSLDHWLTERYCLYSADSRGHLYRCDIHHQPWPLQAVQVREVQNSLGALLGIQLLKAELAHFSQHLSVVGWGLERVQ</sequence>
<dbReference type="InterPro" id="IPR023375">
    <property type="entry name" value="ADC_dom_sf"/>
</dbReference>
<dbReference type="PANTHER" id="PTHR39186:SF1">
    <property type="entry name" value="DUF2071 DOMAIN-CONTAINING PROTEIN"/>
    <property type="match status" value="1"/>
</dbReference>